<dbReference type="Pfam" id="PF13399">
    <property type="entry name" value="LytR_C"/>
    <property type="match status" value="1"/>
</dbReference>
<dbReference type="AlphaFoldDB" id="C6LKT9"/>
<feature type="region of interest" description="Disordered" evidence="1">
    <location>
        <begin position="52"/>
        <end position="119"/>
    </location>
</feature>
<comment type="caution">
    <text evidence="4">The sequence shown here is derived from an EMBL/GenBank/DDBJ whole genome shotgun (WGS) entry which is preliminary data.</text>
</comment>
<keyword evidence="5" id="KW-1185">Reference proteome</keyword>
<gene>
    <name evidence="4" type="ORF">BRYFOR_09285</name>
</gene>
<dbReference type="PROSITE" id="PS51257">
    <property type="entry name" value="PROKAR_LIPOPROTEIN"/>
    <property type="match status" value="1"/>
</dbReference>
<evidence type="ECO:0000313" key="5">
    <source>
        <dbReference type="Proteomes" id="UP000005561"/>
    </source>
</evidence>
<evidence type="ECO:0000313" key="4">
    <source>
        <dbReference type="EMBL" id="EET58825.1"/>
    </source>
</evidence>
<dbReference type="STRING" id="168384.SAMN05660368_03114"/>
<keyword evidence="2" id="KW-0472">Membrane</keyword>
<keyword evidence="2" id="KW-0812">Transmembrane</keyword>
<feature type="domain" description="LytR/CpsA/Psr regulator C-terminal" evidence="3">
    <location>
        <begin position="124"/>
        <end position="216"/>
    </location>
</feature>
<dbReference type="InterPro" id="IPR027381">
    <property type="entry name" value="LytR/CpsA/Psr_C"/>
</dbReference>
<reference evidence="4" key="1">
    <citation type="submission" date="2009-07" db="EMBL/GenBank/DDBJ databases">
        <authorList>
            <person name="Weinstock G."/>
            <person name="Sodergren E."/>
            <person name="Clifton S."/>
            <person name="Fulton L."/>
            <person name="Fulton B."/>
            <person name="Courtney L."/>
            <person name="Fronick C."/>
            <person name="Harrison M."/>
            <person name="Strong C."/>
            <person name="Farmer C."/>
            <person name="Delahaunty K."/>
            <person name="Markovic C."/>
            <person name="Hall O."/>
            <person name="Minx P."/>
            <person name="Tomlinson C."/>
            <person name="Mitreva M."/>
            <person name="Nelson J."/>
            <person name="Hou S."/>
            <person name="Wollam A."/>
            <person name="Pepin K.H."/>
            <person name="Johnson M."/>
            <person name="Bhonagiri V."/>
            <person name="Nash W.E."/>
            <person name="Warren W."/>
            <person name="Chinwalla A."/>
            <person name="Mardis E.R."/>
            <person name="Wilson R.K."/>
        </authorList>
    </citation>
    <scope>NUCLEOTIDE SEQUENCE [LARGE SCALE GENOMIC DNA]</scope>
    <source>
        <strain evidence="4">DSM 14469</strain>
    </source>
</reference>
<proteinExistence type="predicted"/>
<feature type="transmembrane region" description="Helical" evidence="2">
    <location>
        <begin position="16"/>
        <end position="35"/>
    </location>
</feature>
<dbReference type="EMBL" id="ACCL02000025">
    <property type="protein sequence ID" value="EET58825.1"/>
    <property type="molecule type" value="Genomic_DNA"/>
</dbReference>
<accession>C6LKT9</accession>
<feature type="compositionally biased region" description="Basic and acidic residues" evidence="1">
    <location>
        <begin position="60"/>
        <end position="84"/>
    </location>
</feature>
<feature type="compositionally biased region" description="Acidic residues" evidence="1">
    <location>
        <begin position="92"/>
        <end position="109"/>
    </location>
</feature>
<protein>
    <recommendedName>
        <fullName evidence="3">LytR/CpsA/Psr regulator C-terminal domain-containing protein</fullName>
    </recommendedName>
</protein>
<name>C6LKT9_9FIRM</name>
<dbReference type="Proteomes" id="UP000005561">
    <property type="component" value="Unassembled WGS sequence"/>
</dbReference>
<organism evidence="4 5">
    <name type="scientific">Marvinbryantia formatexigens DSM 14469</name>
    <dbReference type="NCBI Taxonomy" id="478749"/>
    <lineage>
        <taxon>Bacteria</taxon>
        <taxon>Bacillati</taxon>
        <taxon>Bacillota</taxon>
        <taxon>Clostridia</taxon>
        <taxon>Lachnospirales</taxon>
        <taxon>Lachnospiraceae</taxon>
        <taxon>Marvinbryantia</taxon>
    </lineage>
</organism>
<sequence>MARRNRYGQEKNPLRMVLYIIAVLAMIGCIGYLVYSSRISSQEYQEEVRRAAAEEVEFETEARETRGETETETEKQQDNTKDETEQGAGTETETDGEQGNTEETDNESETDTKEAAAGAADKDMSILVLNGTGRPGVAGYWKSQLEEAGYTDVTPATYTETVGEKTVIYAATTEEAEIFKEQFPDAEVEVGTVETGLEAAEGIPLPEKCDVYIIVGSSDARSE</sequence>
<evidence type="ECO:0000259" key="3">
    <source>
        <dbReference type="Pfam" id="PF13399"/>
    </source>
</evidence>
<feature type="compositionally biased region" description="Basic and acidic residues" evidence="1">
    <location>
        <begin position="110"/>
        <end position="119"/>
    </location>
</feature>
<evidence type="ECO:0000256" key="1">
    <source>
        <dbReference type="SAM" id="MobiDB-lite"/>
    </source>
</evidence>
<keyword evidence="2" id="KW-1133">Transmembrane helix</keyword>
<dbReference type="Gene3D" id="3.30.70.2390">
    <property type="match status" value="1"/>
</dbReference>
<evidence type="ECO:0000256" key="2">
    <source>
        <dbReference type="SAM" id="Phobius"/>
    </source>
</evidence>